<dbReference type="InterPro" id="IPR058240">
    <property type="entry name" value="rSAM_sf"/>
</dbReference>
<dbReference type="SFLD" id="SFLDS00029">
    <property type="entry name" value="Radical_SAM"/>
    <property type="match status" value="1"/>
</dbReference>
<feature type="binding site" evidence="14 15">
    <location>
        <position position="126"/>
    </location>
    <ligand>
        <name>[2Fe-2S] cluster</name>
        <dbReference type="ChEBI" id="CHEBI:190135"/>
    </ligand>
</feature>
<dbReference type="GO" id="GO:0051539">
    <property type="term" value="F:4 iron, 4 sulfur cluster binding"/>
    <property type="evidence" value="ECO:0007669"/>
    <property type="project" value="UniProtKB-KW"/>
</dbReference>
<dbReference type="GO" id="GO:0051537">
    <property type="term" value="F:2 iron, 2 sulfur cluster binding"/>
    <property type="evidence" value="ECO:0007669"/>
    <property type="project" value="UniProtKB-KW"/>
</dbReference>
<evidence type="ECO:0000256" key="15">
    <source>
        <dbReference type="PIRSR" id="PIRSR001619-1"/>
    </source>
</evidence>
<dbReference type="PANTHER" id="PTHR22976">
    <property type="entry name" value="BIOTIN SYNTHASE"/>
    <property type="match status" value="1"/>
</dbReference>
<evidence type="ECO:0000256" key="10">
    <source>
        <dbReference type="ARBA" id="ARBA00022756"/>
    </source>
</evidence>
<evidence type="ECO:0000256" key="12">
    <source>
        <dbReference type="ARBA" id="ARBA00023014"/>
    </source>
</evidence>
<comment type="cofactor">
    <cofactor evidence="14 15">
        <name>[4Fe-4S] cluster</name>
        <dbReference type="ChEBI" id="CHEBI:49883"/>
    </cofactor>
    <text evidence="14 15">Binds 1 [4Fe-4S] cluster. The cluster is coordinated with 3 cysteines and an exchangeable S-adenosyl-L-methionine.</text>
</comment>
<dbReference type="CDD" id="cd01335">
    <property type="entry name" value="Radical_SAM"/>
    <property type="match status" value="1"/>
</dbReference>
<feature type="binding site" evidence="14 15">
    <location>
        <position position="160"/>
    </location>
    <ligand>
        <name>[2Fe-2S] cluster</name>
        <dbReference type="ChEBI" id="CHEBI:190135"/>
    </ligand>
</feature>
<dbReference type="AlphaFoldDB" id="A0A7G9GX97"/>
<dbReference type="InterPro" id="IPR010722">
    <property type="entry name" value="BATS_dom"/>
</dbReference>
<keyword evidence="7 14" id="KW-0949">S-adenosyl-L-methionine</keyword>
<keyword evidence="9 14" id="KW-0479">Metal-binding</keyword>
<dbReference type="InterPro" id="IPR007197">
    <property type="entry name" value="rSAM"/>
</dbReference>
<dbReference type="InterPro" id="IPR002684">
    <property type="entry name" value="Biotin_synth/BioAB"/>
</dbReference>
<protein>
    <recommendedName>
        <fullName evidence="4 14">Biotin synthase</fullName>
        <ecNumber evidence="4 14">2.8.1.6</ecNumber>
    </recommendedName>
</protein>
<evidence type="ECO:0000256" key="8">
    <source>
        <dbReference type="ARBA" id="ARBA00022714"/>
    </source>
</evidence>
<evidence type="ECO:0000313" key="17">
    <source>
        <dbReference type="EMBL" id="QNM15429.1"/>
    </source>
</evidence>
<evidence type="ECO:0000256" key="14">
    <source>
        <dbReference type="HAMAP-Rule" id="MF_01694"/>
    </source>
</evidence>
<evidence type="ECO:0000259" key="16">
    <source>
        <dbReference type="PROSITE" id="PS51918"/>
    </source>
</evidence>
<evidence type="ECO:0000256" key="2">
    <source>
        <dbReference type="ARBA" id="ARBA00010765"/>
    </source>
</evidence>
<dbReference type="EMBL" id="CP060637">
    <property type="protein sequence ID" value="QNM15429.1"/>
    <property type="molecule type" value="Genomic_DNA"/>
</dbReference>
<evidence type="ECO:0000313" key="18">
    <source>
        <dbReference type="Proteomes" id="UP000515913"/>
    </source>
</evidence>
<gene>
    <name evidence="14 17" type="primary">bioB</name>
    <name evidence="17" type="ORF">H9Q81_00895</name>
</gene>
<evidence type="ECO:0000256" key="7">
    <source>
        <dbReference type="ARBA" id="ARBA00022691"/>
    </source>
</evidence>
<evidence type="ECO:0000256" key="11">
    <source>
        <dbReference type="ARBA" id="ARBA00023004"/>
    </source>
</evidence>
<feature type="domain" description="Radical SAM core" evidence="16">
    <location>
        <begin position="64"/>
        <end position="295"/>
    </location>
</feature>
<keyword evidence="12 14" id="KW-0411">Iron-sulfur</keyword>
<feature type="binding site" evidence="14 15">
    <location>
        <position position="290"/>
    </location>
    <ligand>
        <name>[2Fe-2S] cluster</name>
        <dbReference type="ChEBI" id="CHEBI:190135"/>
    </ligand>
</feature>
<dbReference type="SUPFAM" id="SSF102114">
    <property type="entry name" value="Radical SAM enzymes"/>
    <property type="match status" value="1"/>
</dbReference>
<evidence type="ECO:0000256" key="13">
    <source>
        <dbReference type="ARBA" id="ARBA00051157"/>
    </source>
</evidence>
<dbReference type="SMART" id="SM00876">
    <property type="entry name" value="BATS"/>
    <property type="match status" value="1"/>
</dbReference>
<feature type="binding site" evidence="14 15">
    <location>
        <position position="86"/>
    </location>
    <ligand>
        <name>[4Fe-4S] cluster</name>
        <dbReference type="ChEBI" id="CHEBI:49883"/>
        <note>4Fe-4S-S-AdoMet</note>
    </ligand>
</feature>
<dbReference type="PANTHER" id="PTHR22976:SF2">
    <property type="entry name" value="BIOTIN SYNTHASE, MITOCHONDRIAL"/>
    <property type="match status" value="1"/>
</dbReference>
<comment type="similarity">
    <text evidence="2 14">Belongs to the radical SAM superfamily. Biotin synthase family.</text>
</comment>
<evidence type="ECO:0000256" key="6">
    <source>
        <dbReference type="ARBA" id="ARBA00022679"/>
    </source>
</evidence>
<dbReference type="SMART" id="SM00729">
    <property type="entry name" value="Elp3"/>
    <property type="match status" value="1"/>
</dbReference>
<dbReference type="SFLD" id="SFLDG01278">
    <property type="entry name" value="biotin_synthase_like"/>
    <property type="match status" value="1"/>
</dbReference>
<dbReference type="InterPro" id="IPR006638">
    <property type="entry name" value="Elp3/MiaA/NifB-like_rSAM"/>
</dbReference>
<keyword evidence="8 14" id="KW-0001">2Fe-2S</keyword>
<dbReference type="HAMAP" id="MF_01694">
    <property type="entry name" value="BioB"/>
    <property type="match status" value="1"/>
</dbReference>
<feature type="binding site" evidence="14 15">
    <location>
        <position position="89"/>
    </location>
    <ligand>
        <name>[4Fe-4S] cluster</name>
        <dbReference type="ChEBI" id="CHEBI:49883"/>
        <note>4Fe-4S-S-AdoMet</note>
    </ligand>
</feature>
<evidence type="ECO:0000256" key="9">
    <source>
        <dbReference type="ARBA" id="ARBA00022723"/>
    </source>
</evidence>
<sequence length="341" mass="38356">MCFFYNIISGGFMIKDIILKLKNKILNGHDITIEEAKKLMEVSIDNKEEMDILCQSANEIRERFCGNNFDLCTIMNAKSGKCSENCKYCAQSSHFKTNAEVYDLISSCEAIEEAKKVEAEGAHRFSLVTSGRGLKQGDKDLQKLCDIYKDLKNSTNISLCASHGICDEFALKELYDSGVSSYHHNLETSRKFYPNICTTHSYDDRINTIKKAQKVGLNVCSGGIWGLGETLEDRIEMAFDLQNLNIKSVPLNILMPIEGTPLGHMQPLNPKEILRTIAIYRFILPKAYLRYAGGRINLKELQEKGIQSGINSALTGNFLTTTGTTIESDKEMIRRNGYEIK</sequence>
<comment type="function">
    <text evidence="14">Catalyzes the conversion of dethiobiotin (DTB) to biotin by the insertion of a sulfur atom into dethiobiotin via a radical-based mechanism.</text>
</comment>
<comment type="cofactor">
    <cofactor evidence="14">
        <name>[2Fe-2S] cluster</name>
        <dbReference type="ChEBI" id="CHEBI:190135"/>
    </cofactor>
    <text evidence="14">Binds 1 [2Fe-2S] cluster. The cluster is coordinated with 3 cysteines and 1 arginine.</text>
</comment>
<dbReference type="Pfam" id="PF04055">
    <property type="entry name" value="Radical_SAM"/>
    <property type="match status" value="1"/>
</dbReference>
<dbReference type="Pfam" id="PF06968">
    <property type="entry name" value="BATS"/>
    <property type="match status" value="1"/>
</dbReference>
<evidence type="ECO:0000256" key="3">
    <source>
        <dbReference type="ARBA" id="ARBA00011738"/>
    </source>
</evidence>
<accession>A0A7G9GX97</accession>
<evidence type="ECO:0000256" key="5">
    <source>
        <dbReference type="ARBA" id="ARBA00022485"/>
    </source>
</evidence>
<dbReference type="EC" id="2.8.1.6" evidence="4 14"/>
<comment type="cofactor">
    <cofactor evidence="15">
        <name>[2Fe-2S] cluster</name>
        <dbReference type="ChEBI" id="CHEBI:190135"/>
    </cofactor>
    <text evidence="15">Binds 1 [2Fe-2S] cluster. The cluster is coordinated with 3 cysteines and 1 arginine.</text>
</comment>
<dbReference type="PROSITE" id="PS51918">
    <property type="entry name" value="RADICAL_SAM"/>
    <property type="match status" value="1"/>
</dbReference>
<keyword evidence="11 14" id="KW-0408">Iron</keyword>
<feature type="binding site" evidence="14 15">
    <location>
        <position position="82"/>
    </location>
    <ligand>
        <name>[4Fe-4S] cluster</name>
        <dbReference type="ChEBI" id="CHEBI:49883"/>
        <note>4Fe-4S-S-AdoMet</note>
    </ligand>
</feature>
<dbReference type="SFLD" id="SFLDG01060">
    <property type="entry name" value="BATS_domain_containing"/>
    <property type="match status" value="1"/>
</dbReference>
<dbReference type="Proteomes" id="UP000515913">
    <property type="component" value="Chromosome"/>
</dbReference>
<keyword evidence="5 14" id="KW-0004">4Fe-4S</keyword>
<comment type="pathway">
    <text evidence="1 14">Cofactor biosynthesis; biotin biosynthesis; biotin from 7,8-diaminononanoate: step 2/2.</text>
</comment>
<evidence type="ECO:0000256" key="1">
    <source>
        <dbReference type="ARBA" id="ARBA00004942"/>
    </source>
</evidence>
<keyword evidence="18" id="KW-1185">Reference proteome</keyword>
<dbReference type="PIRSF" id="PIRSF001619">
    <property type="entry name" value="Biotin_synth"/>
    <property type="match status" value="1"/>
</dbReference>
<dbReference type="GO" id="GO:0009102">
    <property type="term" value="P:biotin biosynthetic process"/>
    <property type="evidence" value="ECO:0007669"/>
    <property type="project" value="UniProtKB-UniRule"/>
</dbReference>
<comment type="catalytic activity">
    <reaction evidence="13 14">
        <text>(4R,5S)-dethiobiotin + (sulfur carrier)-SH + 2 reduced [2Fe-2S]-[ferredoxin] + 2 S-adenosyl-L-methionine = (sulfur carrier)-H + biotin + 2 5'-deoxyadenosine + 2 L-methionine + 2 oxidized [2Fe-2S]-[ferredoxin]</text>
        <dbReference type="Rhea" id="RHEA:22060"/>
        <dbReference type="Rhea" id="RHEA-COMP:10000"/>
        <dbReference type="Rhea" id="RHEA-COMP:10001"/>
        <dbReference type="Rhea" id="RHEA-COMP:14737"/>
        <dbReference type="Rhea" id="RHEA-COMP:14739"/>
        <dbReference type="ChEBI" id="CHEBI:17319"/>
        <dbReference type="ChEBI" id="CHEBI:29917"/>
        <dbReference type="ChEBI" id="CHEBI:33737"/>
        <dbReference type="ChEBI" id="CHEBI:33738"/>
        <dbReference type="ChEBI" id="CHEBI:57586"/>
        <dbReference type="ChEBI" id="CHEBI:57844"/>
        <dbReference type="ChEBI" id="CHEBI:59789"/>
        <dbReference type="ChEBI" id="CHEBI:64428"/>
        <dbReference type="ChEBI" id="CHEBI:149473"/>
        <dbReference type="EC" id="2.8.1.6"/>
    </reaction>
</comment>
<keyword evidence="6 14" id="KW-0808">Transferase</keyword>
<dbReference type="FunFam" id="3.20.20.70:FF:000026">
    <property type="entry name" value="Biotin synthase"/>
    <property type="match status" value="1"/>
</dbReference>
<dbReference type="UniPathway" id="UPA00078">
    <property type="reaction ID" value="UER00162"/>
</dbReference>
<keyword evidence="10 14" id="KW-0093">Biotin biosynthesis</keyword>
<dbReference type="GO" id="GO:0005506">
    <property type="term" value="F:iron ion binding"/>
    <property type="evidence" value="ECO:0007669"/>
    <property type="project" value="UniProtKB-UniRule"/>
</dbReference>
<evidence type="ECO:0000256" key="4">
    <source>
        <dbReference type="ARBA" id="ARBA00012236"/>
    </source>
</evidence>
<reference evidence="17 18" key="1">
    <citation type="submission" date="2020-08" db="EMBL/GenBank/DDBJ databases">
        <authorList>
            <person name="Liu C."/>
            <person name="Sun Q."/>
        </authorList>
    </citation>
    <scope>NUCLEOTIDE SEQUENCE [LARGE SCALE GENOMIC DNA]</scope>
    <source>
        <strain evidence="17 18">NSJ-57</strain>
    </source>
</reference>
<proteinExistence type="inferred from homology"/>
<dbReference type="InterPro" id="IPR024177">
    <property type="entry name" value="Biotin_synthase"/>
</dbReference>
<feature type="binding site" evidence="14 15">
    <location>
        <position position="220"/>
    </location>
    <ligand>
        <name>[2Fe-2S] cluster</name>
        <dbReference type="ChEBI" id="CHEBI:190135"/>
    </ligand>
</feature>
<dbReference type="NCBIfam" id="TIGR00433">
    <property type="entry name" value="bioB"/>
    <property type="match status" value="1"/>
</dbReference>
<name>A0A7G9GX97_9FUSO</name>
<organism evidence="17 18">
    <name type="scientific">Fusobacterium hominis</name>
    <dbReference type="NCBI Taxonomy" id="2764326"/>
    <lineage>
        <taxon>Bacteria</taxon>
        <taxon>Fusobacteriati</taxon>
        <taxon>Fusobacteriota</taxon>
        <taxon>Fusobacteriia</taxon>
        <taxon>Fusobacteriales</taxon>
        <taxon>Fusobacteriaceae</taxon>
        <taxon>Fusobacterium</taxon>
    </lineage>
</organism>
<dbReference type="Gene3D" id="3.20.20.70">
    <property type="entry name" value="Aldolase class I"/>
    <property type="match status" value="1"/>
</dbReference>
<comment type="subunit">
    <text evidence="3 14">Homodimer.</text>
</comment>
<dbReference type="KEGG" id="fho:H9Q81_00895"/>
<dbReference type="GO" id="GO:0004076">
    <property type="term" value="F:biotin synthase activity"/>
    <property type="evidence" value="ECO:0007669"/>
    <property type="project" value="UniProtKB-UniRule"/>
</dbReference>
<dbReference type="InterPro" id="IPR013785">
    <property type="entry name" value="Aldolase_TIM"/>
</dbReference>